<keyword evidence="3 7" id="KW-0813">Transport</keyword>
<dbReference type="GO" id="GO:0005886">
    <property type="term" value="C:plasma membrane"/>
    <property type="evidence" value="ECO:0007669"/>
    <property type="project" value="TreeGrafter"/>
</dbReference>
<feature type="transmembrane region" description="Helical" evidence="8">
    <location>
        <begin position="250"/>
        <end position="271"/>
    </location>
</feature>
<dbReference type="PANTHER" id="PTHR43829:SF9">
    <property type="entry name" value="AQUAPORIN-9"/>
    <property type="match status" value="1"/>
</dbReference>
<feature type="transmembrane region" description="Helical" evidence="8">
    <location>
        <begin position="160"/>
        <end position="182"/>
    </location>
</feature>
<dbReference type="PRINTS" id="PR00783">
    <property type="entry name" value="MINTRINSICP"/>
</dbReference>
<keyword evidence="5 8" id="KW-1133">Transmembrane helix</keyword>
<name>A0A1K1LBR7_9BACT</name>
<protein>
    <submittedName>
        <fullName evidence="9">Glycerol uptake facilitator protein</fullName>
    </submittedName>
</protein>
<evidence type="ECO:0000256" key="3">
    <source>
        <dbReference type="ARBA" id="ARBA00022448"/>
    </source>
</evidence>
<sequence length="289" mass="30129">MGKALSFLQGSGNNGGEFMKKTGDTYIYLSEFLGTFIFLLCGIGCVGALRLAGAGFGQWEISIVWGLAVAMGVYVCGGVCGAHLNPSVTIALALFGDFDRRKVVPYILVQMLAGFCAAALAYAMYYNLFADAVAATAGDPAGMTALAGIFCTFPHPKITFFQAFFVELVITAVLMCLIYALVDGRNAAPKGNLGGLLIGLLVALIGASFGPLTGFAMNAARDFGPRLFAALAGWGTDVMTGYPLNGNLSLPYFLVPLIAPVIGACIGGWIYKRIIVAALDRNAAAGDKA</sequence>
<dbReference type="Gene3D" id="1.20.1080.10">
    <property type="entry name" value="Glycerol uptake facilitator protein"/>
    <property type="match status" value="1"/>
</dbReference>
<evidence type="ECO:0000256" key="1">
    <source>
        <dbReference type="ARBA" id="ARBA00004141"/>
    </source>
</evidence>
<keyword evidence="10" id="KW-1185">Reference proteome</keyword>
<dbReference type="InterPro" id="IPR050363">
    <property type="entry name" value="MIP/Aquaporin"/>
</dbReference>
<evidence type="ECO:0000256" key="8">
    <source>
        <dbReference type="SAM" id="Phobius"/>
    </source>
</evidence>
<reference evidence="10" key="1">
    <citation type="submission" date="2016-10" db="EMBL/GenBank/DDBJ databases">
        <authorList>
            <person name="Wegmann U."/>
        </authorList>
    </citation>
    <scope>NUCLEOTIDE SEQUENCE [LARGE SCALE GENOMIC DNA]</scope>
</reference>
<evidence type="ECO:0000313" key="10">
    <source>
        <dbReference type="Proteomes" id="UP000186323"/>
    </source>
</evidence>
<dbReference type="InterPro" id="IPR023271">
    <property type="entry name" value="Aquaporin-like"/>
</dbReference>
<evidence type="ECO:0000256" key="5">
    <source>
        <dbReference type="ARBA" id="ARBA00022989"/>
    </source>
</evidence>
<accession>A0A1K1LBR7</accession>
<comment type="similarity">
    <text evidence="2 7">Belongs to the MIP/aquaporin (TC 1.A.8) family.</text>
</comment>
<feature type="transmembrane region" description="Helical" evidence="8">
    <location>
        <begin position="194"/>
        <end position="215"/>
    </location>
</feature>
<dbReference type="Proteomes" id="UP000186323">
    <property type="component" value="Chromosome I"/>
</dbReference>
<keyword evidence="6 8" id="KW-0472">Membrane</keyword>
<dbReference type="PROSITE" id="PS00221">
    <property type="entry name" value="MIP"/>
    <property type="match status" value="1"/>
</dbReference>
<evidence type="ECO:0000256" key="6">
    <source>
        <dbReference type="ARBA" id="ARBA00023136"/>
    </source>
</evidence>
<feature type="transmembrane region" description="Helical" evidence="8">
    <location>
        <begin position="61"/>
        <end position="82"/>
    </location>
</feature>
<dbReference type="NCBIfam" id="TIGR00861">
    <property type="entry name" value="MIP"/>
    <property type="match status" value="1"/>
</dbReference>
<keyword evidence="4 7" id="KW-0812">Transmembrane</keyword>
<dbReference type="AlphaFoldDB" id="A0A1K1LBR7"/>
<dbReference type="Pfam" id="PF00230">
    <property type="entry name" value="MIP"/>
    <property type="match status" value="1"/>
</dbReference>
<dbReference type="SUPFAM" id="SSF81338">
    <property type="entry name" value="Aquaporin-like"/>
    <property type="match status" value="1"/>
</dbReference>
<dbReference type="InterPro" id="IPR000425">
    <property type="entry name" value="MIP"/>
</dbReference>
<dbReference type="EMBL" id="LT630450">
    <property type="protein sequence ID" value="SFV72144.1"/>
    <property type="molecule type" value="Genomic_DNA"/>
</dbReference>
<evidence type="ECO:0000256" key="7">
    <source>
        <dbReference type="RuleBase" id="RU000477"/>
    </source>
</evidence>
<proteinExistence type="inferred from homology"/>
<comment type="subcellular location">
    <subcellularLocation>
        <location evidence="1">Membrane</location>
        <topology evidence="1">Multi-pass membrane protein</topology>
    </subcellularLocation>
</comment>
<dbReference type="InterPro" id="IPR022357">
    <property type="entry name" value="MIP_CS"/>
</dbReference>
<dbReference type="KEGG" id="dpg:DESPIGER_0247"/>
<feature type="transmembrane region" description="Helical" evidence="8">
    <location>
        <begin position="103"/>
        <end position="126"/>
    </location>
</feature>
<feature type="transmembrane region" description="Helical" evidence="8">
    <location>
        <begin position="26"/>
        <end position="49"/>
    </location>
</feature>
<evidence type="ECO:0000256" key="2">
    <source>
        <dbReference type="ARBA" id="ARBA00006175"/>
    </source>
</evidence>
<organism evidence="9 10">
    <name type="scientific">Desulfovibrio piger</name>
    <dbReference type="NCBI Taxonomy" id="901"/>
    <lineage>
        <taxon>Bacteria</taxon>
        <taxon>Pseudomonadati</taxon>
        <taxon>Thermodesulfobacteriota</taxon>
        <taxon>Desulfovibrionia</taxon>
        <taxon>Desulfovibrionales</taxon>
        <taxon>Desulfovibrionaceae</taxon>
        <taxon>Desulfovibrio</taxon>
    </lineage>
</organism>
<dbReference type="PANTHER" id="PTHR43829">
    <property type="entry name" value="AQUAPORIN OR AQUAGLYCEROPORIN RELATED"/>
    <property type="match status" value="1"/>
</dbReference>
<gene>
    <name evidence="9" type="ORF">DESPIGER_0247</name>
</gene>
<dbReference type="GO" id="GO:0015254">
    <property type="term" value="F:glycerol channel activity"/>
    <property type="evidence" value="ECO:0007669"/>
    <property type="project" value="TreeGrafter"/>
</dbReference>
<evidence type="ECO:0000256" key="4">
    <source>
        <dbReference type="ARBA" id="ARBA00022692"/>
    </source>
</evidence>
<evidence type="ECO:0000313" key="9">
    <source>
        <dbReference type="EMBL" id="SFV72144.1"/>
    </source>
</evidence>